<dbReference type="InterPro" id="IPR036400">
    <property type="entry name" value="Cyt_B5-like_heme/steroid_sf"/>
</dbReference>
<accession>A0A0N5AJZ3</accession>
<dbReference type="PANTHER" id="PTHR10281">
    <property type="entry name" value="MEMBRANE-ASSOCIATED PROGESTERONE RECEPTOR COMPONENT-RELATED"/>
    <property type="match status" value="1"/>
</dbReference>
<dbReference type="WBParaSite" id="SMUV_0000479401-mRNA-1">
    <property type="protein sequence ID" value="SMUV_0000479401-mRNA-1"/>
    <property type="gene ID" value="SMUV_0000479401"/>
</dbReference>
<dbReference type="STRING" id="451379.A0A0N5AJZ3"/>
<feature type="domain" description="Cytochrome b5 heme-binding" evidence="3">
    <location>
        <begin position="47"/>
        <end position="143"/>
    </location>
</feature>
<keyword evidence="4" id="KW-1185">Reference proteome</keyword>
<protein>
    <submittedName>
        <fullName evidence="5">Cytochrome b5 heme-binding domain-containing protein</fullName>
    </submittedName>
</protein>
<organism evidence="4 5">
    <name type="scientific">Syphacia muris</name>
    <dbReference type="NCBI Taxonomy" id="451379"/>
    <lineage>
        <taxon>Eukaryota</taxon>
        <taxon>Metazoa</taxon>
        <taxon>Ecdysozoa</taxon>
        <taxon>Nematoda</taxon>
        <taxon>Chromadorea</taxon>
        <taxon>Rhabditida</taxon>
        <taxon>Spirurina</taxon>
        <taxon>Oxyuridomorpha</taxon>
        <taxon>Oxyuroidea</taxon>
        <taxon>Oxyuridae</taxon>
        <taxon>Syphacia</taxon>
    </lineage>
</organism>
<reference evidence="5" key="1">
    <citation type="submission" date="2017-02" db="UniProtKB">
        <authorList>
            <consortium name="WormBaseParasite"/>
        </authorList>
    </citation>
    <scope>IDENTIFICATION</scope>
</reference>
<evidence type="ECO:0000313" key="4">
    <source>
        <dbReference type="Proteomes" id="UP000046393"/>
    </source>
</evidence>
<dbReference type="SUPFAM" id="SSF55856">
    <property type="entry name" value="Cytochrome b5-like heme/steroid binding domain"/>
    <property type="match status" value="1"/>
</dbReference>
<proteinExistence type="inferred from homology"/>
<feature type="region of interest" description="Disordered" evidence="2">
    <location>
        <begin position="243"/>
        <end position="270"/>
    </location>
</feature>
<dbReference type="InterPro" id="IPR050577">
    <property type="entry name" value="MAPR/NEUFC/NENF-like"/>
</dbReference>
<dbReference type="SMART" id="SM01117">
    <property type="entry name" value="Cyt-b5"/>
    <property type="match status" value="1"/>
</dbReference>
<sequence length="270" mass="30770">DFYQVCFFSFICSKSCYNIYNIQHFRQLISIIATIYKYKHCVPLNHLQNEQLSLFDGSRPSKGVYLAILGRVYNVENGRKHYAPGGGYHFFAGRDATRAFVSGDFSEAGLVDDVTGFEYQDLLAVLDWINFYEKSYELIGVLRGRYYDKNGRPTEQLQVVNKALRWKDLQAKETEIFPPCNSEWHSNVGGRVWCSSKSGGVHRDWIGVPRKLFSSSTKSYRCACVKNFGPPLSLSFSANEKGNRGDLDNPNLREYPGCKPTSNSCKLEKE</sequence>
<evidence type="ECO:0000313" key="5">
    <source>
        <dbReference type="WBParaSite" id="SMUV_0000479401-mRNA-1"/>
    </source>
</evidence>
<evidence type="ECO:0000256" key="2">
    <source>
        <dbReference type="SAM" id="MobiDB-lite"/>
    </source>
</evidence>
<dbReference type="Gene3D" id="3.10.120.10">
    <property type="entry name" value="Cytochrome b5-like heme/steroid binding domain"/>
    <property type="match status" value="1"/>
</dbReference>
<evidence type="ECO:0000259" key="3">
    <source>
        <dbReference type="SMART" id="SM01117"/>
    </source>
</evidence>
<dbReference type="Pfam" id="PF00173">
    <property type="entry name" value="Cyt-b5"/>
    <property type="match status" value="1"/>
</dbReference>
<feature type="compositionally biased region" description="Polar residues" evidence="2">
    <location>
        <begin position="260"/>
        <end position="270"/>
    </location>
</feature>
<dbReference type="Proteomes" id="UP000046393">
    <property type="component" value="Unplaced"/>
</dbReference>
<dbReference type="PANTHER" id="PTHR10281:SF4">
    <property type="entry name" value="NEUFERRICIN"/>
    <property type="match status" value="1"/>
</dbReference>
<comment type="similarity">
    <text evidence="1">Belongs to the cytochrome b5 family. MAPR subfamily.</text>
</comment>
<name>A0A0N5AJZ3_9BILA</name>
<evidence type="ECO:0000256" key="1">
    <source>
        <dbReference type="ARBA" id="ARBA00038357"/>
    </source>
</evidence>
<dbReference type="GO" id="GO:0016020">
    <property type="term" value="C:membrane"/>
    <property type="evidence" value="ECO:0007669"/>
    <property type="project" value="TreeGrafter"/>
</dbReference>
<dbReference type="InterPro" id="IPR001199">
    <property type="entry name" value="Cyt_B5-like_heme/steroid-bd"/>
</dbReference>
<dbReference type="AlphaFoldDB" id="A0A0N5AJZ3"/>
<dbReference type="GO" id="GO:0012505">
    <property type="term" value="C:endomembrane system"/>
    <property type="evidence" value="ECO:0007669"/>
    <property type="project" value="TreeGrafter"/>
</dbReference>